<dbReference type="PANTHER" id="PTHR23421">
    <property type="entry name" value="BETA-GALACTOSIDASE RELATED"/>
    <property type="match status" value="1"/>
</dbReference>
<dbReference type="EMBL" id="BMDO01000001">
    <property type="protein sequence ID" value="GGI49363.1"/>
    <property type="molecule type" value="Genomic_DNA"/>
</dbReference>
<dbReference type="InterPro" id="IPR019801">
    <property type="entry name" value="Glyco_hydro_35_CS"/>
</dbReference>
<evidence type="ECO:0000256" key="5">
    <source>
        <dbReference type="RuleBase" id="RU003679"/>
    </source>
</evidence>
<evidence type="ECO:0000259" key="8">
    <source>
        <dbReference type="Pfam" id="PF01301"/>
    </source>
</evidence>
<reference evidence="9" key="1">
    <citation type="journal article" date="2014" name="Int. J. Syst. Evol. Microbiol.">
        <title>Complete genome sequence of Corynebacterium casei LMG S-19264T (=DSM 44701T), isolated from a smear-ripened cheese.</title>
        <authorList>
            <consortium name="US DOE Joint Genome Institute (JGI-PGF)"/>
            <person name="Walter F."/>
            <person name="Albersmeier A."/>
            <person name="Kalinowski J."/>
            <person name="Ruckert C."/>
        </authorList>
    </citation>
    <scope>NUCLEOTIDE SEQUENCE</scope>
    <source>
        <strain evidence="9">CCM 8711</strain>
    </source>
</reference>
<sequence length="816" mass="90803">MRNKLWLLAACGSLLFKTAVGQVYTADISKTQAPIVSGHLKLGTHANAAGHTVDANSLYFTKDGKPWYPVMGEFHFSRYPKQRWEESILKMKAAGIDVIATYVFWIYHEEEEGKFNWEGNNDFRAFLELCKKHNVFVVARIGPWCHGEVRNGAFPDWIVKRGNMRKNNPGYLASVQKLFNAIAGQTKGLYFKDGGPIIGAQIENEYRFNNPAGLEHILTLKQMAVKAGMDVPFYTATGWPGSNLKQTELVPVWGGYPEAPWDKRTAKIPLSENYLFSLLRSDPGIGSDLLGKHQEDTTGYKGYLYPYATAEMGGGIQVTYHRRPVIAADDVTAIAYVKIGAGANLMGYYMFHGGSDPIGKLTTLQESKATNYPNDYPIISYDFQAPIGQYGQIRSSYRGFKVLHSFLNNFGERLVQYYPTFANVKPTSAADSTTLRFAVRSKEKSGFVFISNFQRQVNIKHQPGVQFDFKLPGAQNIKFPERPLSVPSGTQAILPFNMDIDGCNLKYATVQPLMVIAGDIPTYVFFAPNGVRPEYVFEKNYIDKILPLQAGLSASGDSYTLTSIKPGTGCVTTLKLRNGKQVKILTLTQEQALNSWKGNINDKECLVISKQDLTFSAHAITLQSAGNPAISLSVYPALKGLPGQSIYQRATDGQFSRFSIRMPAQTTNVTVKPVKDISNYLNHDTQLPLDDRNSKNTPASPGPQYQTNLTPVVGAQYWEISVPATSVNSVLDINYTGDTGSLYENGKLVNDDFNFGKTMQTSLDQQKQRKFLLQVVPLTAERQIYFEDRVKPAMKTGIAELKGAKVINWYKAVISW</sequence>
<protein>
    <recommendedName>
        <fullName evidence="4">Beta-galactosidase</fullName>
        <ecNumber evidence="4">3.2.1.23</ecNumber>
    </recommendedName>
</protein>
<evidence type="ECO:0000256" key="3">
    <source>
        <dbReference type="ARBA" id="ARBA00023295"/>
    </source>
</evidence>
<dbReference type="SUPFAM" id="SSF51445">
    <property type="entry name" value="(Trans)glycosidases"/>
    <property type="match status" value="1"/>
</dbReference>
<comment type="catalytic activity">
    <reaction evidence="4">
        <text>Hydrolysis of terminal non-reducing beta-D-galactose residues in beta-D-galactosides.</text>
        <dbReference type="EC" id="3.2.1.23"/>
    </reaction>
</comment>
<dbReference type="GO" id="GO:0005975">
    <property type="term" value="P:carbohydrate metabolic process"/>
    <property type="evidence" value="ECO:0007669"/>
    <property type="project" value="InterPro"/>
</dbReference>
<dbReference type="GO" id="GO:0004565">
    <property type="term" value="F:beta-galactosidase activity"/>
    <property type="evidence" value="ECO:0007669"/>
    <property type="project" value="UniProtKB-EC"/>
</dbReference>
<dbReference type="InterPro" id="IPR017853">
    <property type="entry name" value="GH"/>
</dbReference>
<evidence type="ECO:0000256" key="4">
    <source>
        <dbReference type="RuleBase" id="RU000675"/>
    </source>
</evidence>
<dbReference type="InterPro" id="IPR001944">
    <property type="entry name" value="Glycoside_Hdrlase_35"/>
</dbReference>
<keyword evidence="3 4" id="KW-0326">Glycosidase</keyword>
<dbReference type="EC" id="3.2.1.23" evidence="4"/>
<organism evidence="9 10">
    <name type="scientific">Mucilaginibacter galii</name>
    <dbReference type="NCBI Taxonomy" id="2005073"/>
    <lineage>
        <taxon>Bacteria</taxon>
        <taxon>Pseudomonadati</taxon>
        <taxon>Bacteroidota</taxon>
        <taxon>Sphingobacteriia</taxon>
        <taxon>Sphingobacteriales</taxon>
        <taxon>Sphingobacteriaceae</taxon>
        <taxon>Mucilaginibacter</taxon>
    </lineage>
</organism>
<evidence type="ECO:0000313" key="10">
    <source>
        <dbReference type="Proteomes" id="UP000662074"/>
    </source>
</evidence>
<dbReference type="Proteomes" id="UP000662074">
    <property type="component" value="Unassembled WGS sequence"/>
</dbReference>
<accession>A0A917J611</accession>
<feature type="chain" id="PRO_5037918561" description="Beta-galactosidase" evidence="7">
    <location>
        <begin position="22"/>
        <end position="816"/>
    </location>
</feature>
<dbReference type="InterPro" id="IPR031330">
    <property type="entry name" value="Gly_Hdrlase_35_cat"/>
</dbReference>
<dbReference type="Gene3D" id="3.20.20.80">
    <property type="entry name" value="Glycosidases"/>
    <property type="match status" value="1"/>
</dbReference>
<keyword evidence="7" id="KW-0732">Signal</keyword>
<feature type="signal peptide" evidence="7">
    <location>
        <begin position="1"/>
        <end position="21"/>
    </location>
</feature>
<dbReference type="PROSITE" id="PS01182">
    <property type="entry name" value="GLYCOSYL_HYDROL_F35"/>
    <property type="match status" value="1"/>
</dbReference>
<dbReference type="RefSeq" id="WP_188413602.1">
    <property type="nucleotide sequence ID" value="NZ_BMDO01000001.1"/>
</dbReference>
<dbReference type="PRINTS" id="PR00742">
    <property type="entry name" value="GLHYDRLASE35"/>
</dbReference>
<proteinExistence type="inferred from homology"/>
<keyword evidence="2 4" id="KW-0378">Hydrolase</keyword>
<feature type="compositionally biased region" description="Polar residues" evidence="6">
    <location>
        <begin position="695"/>
        <end position="706"/>
    </location>
</feature>
<evidence type="ECO:0000256" key="6">
    <source>
        <dbReference type="SAM" id="MobiDB-lite"/>
    </source>
</evidence>
<dbReference type="Pfam" id="PF01301">
    <property type="entry name" value="Glyco_hydro_35"/>
    <property type="match status" value="1"/>
</dbReference>
<name>A0A917J611_9SPHI</name>
<comment type="similarity">
    <text evidence="1 5">Belongs to the glycosyl hydrolase 35 family.</text>
</comment>
<evidence type="ECO:0000256" key="1">
    <source>
        <dbReference type="ARBA" id="ARBA00009809"/>
    </source>
</evidence>
<dbReference type="AlphaFoldDB" id="A0A917J611"/>
<reference evidence="9" key="2">
    <citation type="submission" date="2020-09" db="EMBL/GenBank/DDBJ databases">
        <authorList>
            <person name="Sun Q."/>
            <person name="Sedlacek I."/>
        </authorList>
    </citation>
    <scope>NUCLEOTIDE SEQUENCE</scope>
    <source>
        <strain evidence="9">CCM 8711</strain>
    </source>
</reference>
<evidence type="ECO:0000256" key="7">
    <source>
        <dbReference type="SAM" id="SignalP"/>
    </source>
</evidence>
<evidence type="ECO:0000256" key="2">
    <source>
        <dbReference type="ARBA" id="ARBA00022801"/>
    </source>
</evidence>
<feature type="region of interest" description="Disordered" evidence="6">
    <location>
        <begin position="685"/>
        <end position="706"/>
    </location>
</feature>
<feature type="domain" description="Glycoside hydrolase 35 catalytic" evidence="8">
    <location>
        <begin position="60"/>
        <end position="405"/>
    </location>
</feature>
<evidence type="ECO:0000313" key="9">
    <source>
        <dbReference type="EMBL" id="GGI49363.1"/>
    </source>
</evidence>
<keyword evidence="10" id="KW-1185">Reference proteome</keyword>
<gene>
    <name evidence="9" type="ORF">GCM10011425_05750</name>
</gene>
<comment type="caution">
    <text evidence="9">The sequence shown here is derived from an EMBL/GenBank/DDBJ whole genome shotgun (WGS) entry which is preliminary data.</text>
</comment>